<evidence type="ECO:0000313" key="2">
    <source>
        <dbReference type="EMBL" id="EER58559.1"/>
    </source>
</evidence>
<dbReference type="InterPro" id="IPR051533">
    <property type="entry name" value="WaaL-like"/>
</dbReference>
<dbReference type="Proteomes" id="UP000003856">
    <property type="component" value="Unassembled WGS sequence"/>
</dbReference>
<keyword evidence="1" id="KW-0812">Transmembrane</keyword>
<keyword evidence="1" id="KW-1133">Transmembrane helix</keyword>
<feature type="transmembrane region" description="Helical" evidence="1">
    <location>
        <begin position="319"/>
        <end position="339"/>
    </location>
</feature>
<feature type="transmembrane region" description="Helical" evidence="1">
    <location>
        <begin position="40"/>
        <end position="58"/>
    </location>
</feature>
<feature type="transmembrane region" description="Helical" evidence="1">
    <location>
        <begin position="575"/>
        <end position="592"/>
    </location>
</feature>
<dbReference type="OrthoDB" id="283584at2"/>
<gene>
    <name evidence="2" type="ORF">AcdelDRAFT_3870</name>
</gene>
<proteinExistence type="predicted"/>
<dbReference type="AlphaFoldDB" id="C5TAE0"/>
<feature type="transmembrane region" description="Helical" evidence="1">
    <location>
        <begin position="234"/>
        <end position="259"/>
    </location>
</feature>
<evidence type="ECO:0008006" key="4">
    <source>
        <dbReference type="Google" id="ProtNLM"/>
    </source>
</evidence>
<feature type="transmembrane region" description="Helical" evidence="1">
    <location>
        <begin position="266"/>
        <end position="284"/>
    </location>
</feature>
<feature type="transmembrane region" description="Helical" evidence="1">
    <location>
        <begin position="12"/>
        <end position="33"/>
    </location>
</feature>
<feature type="transmembrane region" description="Helical" evidence="1">
    <location>
        <begin position="604"/>
        <end position="625"/>
    </location>
</feature>
<dbReference type="PANTHER" id="PTHR37422">
    <property type="entry name" value="TEICHURONIC ACID BIOSYNTHESIS PROTEIN TUAE"/>
    <property type="match status" value="1"/>
</dbReference>
<accession>C5TAE0</accession>
<organism evidence="2 3">
    <name type="scientific">Acidovorax delafieldii 2AN</name>
    <dbReference type="NCBI Taxonomy" id="573060"/>
    <lineage>
        <taxon>Bacteria</taxon>
        <taxon>Pseudomonadati</taxon>
        <taxon>Pseudomonadota</taxon>
        <taxon>Betaproteobacteria</taxon>
        <taxon>Burkholderiales</taxon>
        <taxon>Comamonadaceae</taxon>
        <taxon>Acidovorax</taxon>
    </lineage>
</organism>
<keyword evidence="1" id="KW-0472">Membrane</keyword>
<feature type="transmembrane region" description="Helical" evidence="1">
    <location>
        <begin position="197"/>
        <end position="214"/>
    </location>
</feature>
<name>C5TAE0_ACIDE</name>
<feature type="transmembrane region" description="Helical" evidence="1">
    <location>
        <begin position="290"/>
        <end position="307"/>
    </location>
</feature>
<reference evidence="2 3" key="1">
    <citation type="submission" date="2009-05" db="EMBL/GenBank/DDBJ databases">
        <title>The draft genome of Acidovorax delafieldii 2AN.</title>
        <authorList>
            <consortium name="US DOE Joint Genome Institute (JGI-PGF)"/>
            <person name="Lucas S."/>
            <person name="Copeland A."/>
            <person name="Lapidus A."/>
            <person name="Glavina del Rio T."/>
            <person name="Tice H."/>
            <person name="Bruce D."/>
            <person name="Goodwin L."/>
            <person name="Pitluck S."/>
            <person name="Larimer F."/>
            <person name="Land M.L."/>
            <person name="Hauser L."/>
            <person name="Shelobolina E.S."/>
            <person name="Picardal F."/>
            <person name="Roden E."/>
            <person name="Emerson D."/>
        </authorList>
    </citation>
    <scope>NUCLEOTIDE SEQUENCE [LARGE SCALE GENOMIC DNA]</scope>
    <source>
        <strain evidence="2 3">2AN</strain>
    </source>
</reference>
<sequence>MPRNAVLSPSAVGQAWVTLPGLLFAAAAGAAAAQHPVSPELVLIVLSVVVAWAMFRPADLWLMLPALLPVANFAPWTGWWLVDESDLLVLAAMGGAYMRWGIDGWCKPTAALNRTPRSMQWVYVVLPPVLLMGVWRGLDDARGATTWAALLEELWNQGFYGDYDLPGNTLRVAKSLAWVLLLMPVLYRSGRGAPLRLARGMLGGLFLVCAGVLWERCVYVGLLDFNDRYRITAWFWEMHVGGGAVDAYLVLALPFAWWAAWSSPRGWRWCASAVLVLLAIYAVLTTYSRGVYLSVALTSIALAILAHKYRFVAPDDSAWHQWATVCLLVALMAETLGVLQGGAFMSDRLSRSNADLYQRIAHWQRGLGLLNTPSQWVWGLGAGRIPAHYSTHTVEEALPGRVRWTHSADGSFHVWLSGPTRSDVKGSLGLAQRVALTPDGGYRVRLRGRMESPMRLQIQLCEQHLLYAFHCQSRTLQLRASSNPATGWIDLPLLGPAFAPHGICSAWKDGVLSIAVLEAKEPIRLDAVELIDPEGRQVLKNSTFALGPRYWGRIAYENFLPWHIDNLLLELLIEWGFFGLVAVTAVAVWALMMAVQGIGRHQPLALFVMGSIFATFLIGGVVSVIEFPRVSTMLWLLLVVSPLVREGILL</sequence>
<evidence type="ECO:0000256" key="1">
    <source>
        <dbReference type="SAM" id="Phobius"/>
    </source>
</evidence>
<dbReference type="EMBL" id="ACQT01000243">
    <property type="protein sequence ID" value="EER58559.1"/>
    <property type="molecule type" value="Genomic_DNA"/>
</dbReference>
<protein>
    <recommendedName>
        <fullName evidence="4">O-antigen polymerase</fullName>
    </recommendedName>
</protein>
<keyword evidence="3" id="KW-1185">Reference proteome</keyword>
<feature type="non-terminal residue" evidence="2">
    <location>
        <position position="650"/>
    </location>
</feature>
<feature type="transmembrane region" description="Helical" evidence="1">
    <location>
        <begin position="121"/>
        <end position="138"/>
    </location>
</feature>
<dbReference type="PANTHER" id="PTHR37422:SF13">
    <property type="entry name" value="LIPOPOLYSACCHARIDE BIOSYNTHESIS PROTEIN PA4999-RELATED"/>
    <property type="match status" value="1"/>
</dbReference>
<evidence type="ECO:0000313" key="3">
    <source>
        <dbReference type="Proteomes" id="UP000003856"/>
    </source>
</evidence>
<comment type="caution">
    <text evidence="2">The sequence shown here is derived from an EMBL/GenBank/DDBJ whole genome shotgun (WGS) entry which is preliminary data.</text>
</comment>